<evidence type="ECO:0000313" key="2">
    <source>
        <dbReference type="Proteomes" id="UP000178585"/>
    </source>
</evidence>
<proteinExistence type="predicted"/>
<dbReference type="STRING" id="1797245.A2949_01580"/>
<organism evidence="1 2">
    <name type="scientific">Candidatus Adlerbacteria bacterium RIFCSPLOWO2_01_FULL_54_21b</name>
    <dbReference type="NCBI Taxonomy" id="1797245"/>
    <lineage>
        <taxon>Bacteria</taxon>
        <taxon>Candidatus Adleribacteriota</taxon>
    </lineage>
</organism>
<gene>
    <name evidence="1" type="ORF">A2949_01580</name>
</gene>
<comment type="caution">
    <text evidence="1">The sequence shown here is derived from an EMBL/GenBank/DDBJ whole genome shotgun (WGS) entry which is preliminary data.</text>
</comment>
<accession>A0A1F4XWU6</accession>
<dbReference type="InterPro" id="IPR014729">
    <property type="entry name" value="Rossmann-like_a/b/a_fold"/>
</dbReference>
<dbReference type="AlphaFoldDB" id="A0A1F4XWU6"/>
<evidence type="ECO:0000313" key="1">
    <source>
        <dbReference type="EMBL" id="OGC86104.1"/>
    </source>
</evidence>
<dbReference type="EMBL" id="MEWZ01000031">
    <property type="protein sequence ID" value="OGC86104.1"/>
    <property type="molecule type" value="Genomic_DNA"/>
</dbReference>
<protein>
    <submittedName>
        <fullName evidence="1">LPS biosynthesis protein</fullName>
    </submittedName>
</protein>
<dbReference type="NCBIfam" id="TIGR03573">
    <property type="entry name" value="WbuX"/>
    <property type="match status" value="1"/>
</dbReference>
<dbReference type="Proteomes" id="UP000178585">
    <property type="component" value="Unassembled WGS sequence"/>
</dbReference>
<dbReference type="InterPro" id="IPR020022">
    <property type="entry name" value="N-acetyl_sugar_amidoTrfase"/>
</dbReference>
<sequence length="395" mass="45661">MDLHARTPLFPHMQYCTRCCVPETLEGVVFDEMGVCRACQSSEQKIHINWLEREKNLRAILDDAKAKAGNNYDCIVPISGGKDSTFQLHVLTKIYGMKPLCVTFSHNWWSESGWYNLQNSLEKFNVDHVAFTPNRALINRLAKRSIEGIGDTNWHDHAGVGAFPLQVAVKWKIPLLIWGEGDAESSGRSSYTEQLNTFDRDYFLKQSAKLSPTQMVGGDITDRDLYPFEVPSQEEIEAAGVWGIHLGDYIFWDDERQTEFLEETYGWRQTEMENTYKRYKSVEDVMSGMHDFTCYLKRGFGRATMQASLDVRNGLLTREEGFDLIRKHDPERPEALDYYLKITGSTEAKFYETMRAKRLPQMIGVDIPVNTKDHKNAERIMPFPEQLIEKFDRHE</sequence>
<dbReference type="SUPFAM" id="SSF52402">
    <property type="entry name" value="Adenine nucleotide alpha hydrolases-like"/>
    <property type="match status" value="1"/>
</dbReference>
<reference evidence="1 2" key="1">
    <citation type="journal article" date="2016" name="Nat. Commun.">
        <title>Thousands of microbial genomes shed light on interconnected biogeochemical processes in an aquifer system.</title>
        <authorList>
            <person name="Anantharaman K."/>
            <person name="Brown C.T."/>
            <person name="Hug L.A."/>
            <person name="Sharon I."/>
            <person name="Castelle C.J."/>
            <person name="Probst A.J."/>
            <person name="Thomas B.C."/>
            <person name="Singh A."/>
            <person name="Wilkins M.J."/>
            <person name="Karaoz U."/>
            <person name="Brodie E.L."/>
            <person name="Williams K.H."/>
            <person name="Hubbard S.S."/>
            <person name="Banfield J.F."/>
        </authorList>
    </citation>
    <scope>NUCLEOTIDE SEQUENCE [LARGE SCALE GENOMIC DNA]</scope>
</reference>
<dbReference type="Gene3D" id="3.40.50.620">
    <property type="entry name" value="HUPs"/>
    <property type="match status" value="1"/>
</dbReference>
<name>A0A1F4XWU6_9BACT</name>